<accession>A0A937X7H8</accession>
<evidence type="ECO:0000256" key="2">
    <source>
        <dbReference type="ARBA" id="ARBA00022966"/>
    </source>
</evidence>
<gene>
    <name evidence="6" type="ORF">FJZ00_10525</name>
</gene>
<dbReference type="EMBL" id="VGJX01000636">
    <property type="protein sequence ID" value="MBM3275580.1"/>
    <property type="molecule type" value="Genomic_DNA"/>
</dbReference>
<dbReference type="PANTHER" id="PTHR11412:SF136">
    <property type="entry name" value="CD109 ANTIGEN"/>
    <property type="match status" value="1"/>
</dbReference>
<dbReference type="Pfam" id="PF13620">
    <property type="entry name" value="CarboxypepD_reg"/>
    <property type="match status" value="1"/>
</dbReference>
<keyword evidence="2" id="KW-0882">Thioester bond</keyword>
<dbReference type="Pfam" id="PF17972">
    <property type="entry name" value="bMG5"/>
    <property type="match status" value="1"/>
</dbReference>
<organism evidence="6 7">
    <name type="scientific">Candidatus Tanganyikabacteria bacterium</name>
    <dbReference type="NCBI Taxonomy" id="2961651"/>
    <lineage>
        <taxon>Bacteria</taxon>
        <taxon>Bacillati</taxon>
        <taxon>Candidatus Sericytochromatia</taxon>
        <taxon>Candidatus Tanganyikabacteria</taxon>
    </lineage>
</organism>
<evidence type="ECO:0000256" key="3">
    <source>
        <dbReference type="SAM" id="MobiDB-lite"/>
    </source>
</evidence>
<protein>
    <submittedName>
        <fullName evidence="6">Carboxypeptidase regulatory-like domain-containing protein</fullName>
    </submittedName>
</protein>
<proteinExistence type="predicted"/>
<dbReference type="InterPro" id="IPR008969">
    <property type="entry name" value="CarboxyPept-like_regulatory"/>
</dbReference>
<comment type="caution">
    <text evidence="6">The sequence shown here is derived from an EMBL/GenBank/DDBJ whole genome shotgun (WGS) entry which is preliminary data.</text>
</comment>
<dbReference type="InterPro" id="IPR041203">
    <property type="entry name" value="Bact_A2M_MG5"/>
</dbReference>
<dbReference type="SUPFAM" id="SSF49464">
    <property type="entry name" value="Carboxypeptidase regulatory domain-like"/>
    <property type="match status" value="1"/>
</dbReference>
<dbReference type="InterPro" id="IPR002890">
    <property type="entry name" value="MG2"/>
</dbReference>
<evidence type="ECO:0000313" key="6">
    <source>
        <dbReference type="EMBL" id="MBM3275580.1"/>
    </source>
</evidence>
<dbReference type="PANTHER" id="PTHR11412">
    <property type="entry name" value="MACROGLOBULIN / COMPLEMENT"/>
    <property type="match status" value="1"/>
</dbReference>
<dbReference type="GO" id="GO:0004866">
    <property type="term" value="F:endopeptidase inhibitor activity"/>
    <property type="evidence" value="ECO:0007669"/>
    <property type="project" value="InterPro"/>
</dbReference>
<feature type="non-terminal residue" evidence="6">
    <location>
        <position position="564"/>
    </location>
</feature>
<reference evidence="6 7" key="1">
    <citation type="submission" date="2019-03" db="EMBL/GenBank/DDBJ databases">
        <title>Lake Tanganyika Metagenome-Assembled Genomes (MAGs).</title>
        <authorList>
            <person name="Tran P."/>
        </authorList>
    </citation>
    <scope>NUCLEOTIDE SEQUENCE [LARGE SCALE GENOMIC DNA]</scope>
    <source>
        <strain evidence="6">K_DeepCast_65m_m2_236</strain>
    </source>
</reference>
<dbReference type="Gene3D" id="2.60.40.1930">
    <property type="match status" value="1"/>
</dbReference>
<dbReference type="Pfam" id="PF01835">
    <property type="entry name" value="MG2"/>
    <property type="match status" value="1"/>
</dbReference>
<feature type="domain" description="Macroglobulin" evidence="4">
    <location>
        <begin position="342"/>
        <end position="436"/>
    </location>
</feature>
<feature type="region of interest" description="Disordered" evidence="3">
    <location>
        <begin position="541"/>
        <end position="564"/>
    </location>
</feature>
<dbReference type="Proteomes" id="UP000703893">
    <property type="component" value="Unassembled WGS sequence"/>
</dbReference>
<evidence type="ECO:0000256" key="1">
    <source>
        <dbReference type="ARBA" id="ARBA00022729"/>
    </source>
</evidence>
<sequence>MTRSQRLYALLLAVAIWAIGLGTAILSAERPAGSIVGKVAASDGSPISGAKVLLHGENGRSRFVMTADDGSFRADRLPVRSYRILARKRGYDSQWHEPEIPVEENKIVSDIGFALMPRDPSVYFSHYQRVFQPEEKVRITTRGSLVDGLEIALFRLDAGAVLRNRGHMGNLTRWGSDDQEYATDPATAFPPEVPPGALTPIATWSAAIPRSAVDEDDWFHRPVEVPQQAEGTYMLTLSATVRGKTLRDAYWFNVTRLALVAKRSRNQLLVYASDFETRKPVPGAAIQVFSGPSLVAAGRTGRDGLWLVPYAQGGDYVSIAGRAGDSFANVSAYHGESSRLSVLMYTDRPIYRPGHKVGFKGIIRDTRGASPVIPPLPSVAVWVRDPDGATVFKRDVTVGPVGTYHGDFVLPDEGHTGDYSLVTEISGDRYYHSFEVQAYRKPEFKVDVRPAAARVVGGDTQNVTINANYYFGAPVTGAKVRYTVFARTEYPGWSEEDAFYGGFAFGKDETPSGGEVVLEGEGTTDDAGHLALPIATARIEASGAHEQTHDRRYVVEVESQDQSR</sequence>
<keyword evidence="6" id="KW-0378">Hydrolase</keyword>
<keyword evidence="6" id="KW-0645">Protease</keyword>
<feature type="compositionally biased region" description="Basic and acidic residues" evidence="3">
    <location>
        <begin position="546"/>
        <end position="564"/>
    </location>
</feature>
<evidence type="ECO:0000313" key="7">
    <source>
        <dbReference type="Proteomes" id="UP000703893"/>
    </source>
</evidence>
<keyword evidence="1" id="KW-0732">Signal</keyword>
<evidence type="ECO:0000259" key="4">
    <source>
        <dbReference type="Pfam" id="PF01835"/>
    </source>
</evidence>
<feature type="domain" description="Bacterial Alpha-2-macroglobulin MG5" evidence="5">
    <location>
        <begin position="445"/>
        <end position="542"/>
    </location>
</feature>
<dbReference type="AlphaFoldDB" id="A0A937X7H8"/>
<name>A0A937X7H8_9BACT</name>
<keyword evidence="6" id="KW-0121">Carboxypeptidase</keyword>
<evidence type="ECO:0000259" key="5">
    <source>
        <dbReference type="Pfam" id="PF17972"/>
    </source>
</evidence>
<dbReference type="Gene3D" id="2.60.40.1120">
    <property type="entry name" value="Carboxypeptidase-like, regulatory domain"/>
    <property type="match status" value="1"/>
</dbReference>
<dbReference type="InterPro" id="IPR050473">
    <property type="entry name" value="A2M/Complement_sys"/>
</dbReference>
<dbReference type="GO" id="GO:0004180">
    <property type="term" value="F:carboxypeptidase activity"/>
    <property type="evidence" value="ECO:0007669"/>
    <property type="project" value="UniProtKB-KW"/>
</dbReference>